<dbReference type="RefSeq" id="WP_305422200.1">
    <property type="nucleotide sequence ID" value="NZ_CP117430.1"/>
</dbReference>
<gene>
    <name evidence="1" type="ORF">PSH88_19785</name>
</gene>
<evidence type="ECO:0000313" key="1">
    <source>
        <dbReference type="EMBL" id="WLI16542.1"/>
    </source>
</evidence>
<name>A0ABY9GLA5_9PSED</name>
<evidence type="ECO:0000313" key="2">
    <source>
        <dbReference type="Proteomes" id="UP001230768"/>
    </source>
</evidence>
<dbReference type="EMBL" id="CP117430">
    <property type="protein sequence ID" value="WLI16542.1"/>
    <property type="molecule type" value="Genomic_DNA"/>
</dbReference>
<keyword evidence="2" id="KW-1185">Reference proteome</keyword>
<sequence length="338" mass="36398">MENLSGKGVNLGSAMIPNEAYPSNQETSSPASALTFDTVTIDHSRIIDVSIGPLLGSSAGLGTNRPQAFETFLSSTNPYTEDRYPGSKMLLTAILEQGLAHVVGGSKPAYLAYKSLRSDQGDLAGVLGLMAGGRRLNPKFAVVNYSAEKLCTGVSACFVINKHAMLQTIASNATALGIETDEKSAENLLKIILGGGAEIFKNEVALGIPLELGEINSRHYVARKHELKQYESLDDAGYNEKLSEIDSCLGLSTIRHSVGATIANMDISMPRPWLGSVWDSKETALIAVVSIKESQGIDSDVRLLHARRNKDASCVDTLIEYVVEKLYIRHTPVFRTGI</sequence>
<organism evidence="1 2">
    <name type="scientific">Pseudomonas wuhanensis</name>
    <dbReference type="NCBI Taxonomy" id="2954098"/>
    <lineage>
        <taxon>Bacteria</taxon>
        <taxon>Pseudomonadati</taxon>
        <taxon>Pseudomonadota</taxon>
        <taxon>Gammaproteobacteria</taxon>
        <taxon>Pseudomonadales</taxon>
        <taxon>Pseudomonadaceae</taxon>
        <taxon>Pseudomonas</taxon>
    </lineage>
</organism>
<dbReference type="Proteomes" id="UP001230768">
    <property type="component" value="Chromosome"/>
</dbReference>
<reference evidence="1 2" key="1">
    <citation type="submission" date="2023-02" db="EMBL/GenBank/DDBJ databases">
        <title>Evolution of Hrp T3SS in non-pathogenic Pseudomonas fluorescens.</title>
        <authorList>
            <person name="Liao K."/>
            <person name="Wei H."/>
            <person name="Gu Y."/>
        </authorList>
    </citation>
    <scope>NUCLEOTIDE SEQUENCE [LARGE SCALE GENOMIC DNA]</scope>
    <source>
        <strain evidence="1 2">FP607</strain>
    </source>
</reference>
<protein>
    <submittedName>
        <fullName evidence="1">Uncharacterized protein</fullName>
    </submittedName>
</protein>
<accession>A0ABY9GLA5</accession>
<proteinExistence type="predicted"/>